<protein>
    <submittedName>
        <fullName evidence="2">Uncharacterized protein</fullName>
    </submittedName>
</protein>
<name>A0A0V8DY85_LACLL</name>
<organism evidence="2 3">
    <name type="scientific">Lactococcus lactis subsp. lactis</name>
    <name type="common">Streptococcus lactis</name>
    <dbReference type="NCBI Taxonomy" id="1360"/>
    <lineage>
        <taxon>Bacteria</taxon>
        <taxon>Bacillati</taxon>
        <taxon>Bacillota</taxon>
        <taxon>Bacilli</taxon>
        <taxon>Lactobacillales</taxon>
        <taxon>Streptococcaceae</taxon>
        <taxon>Lactococcus</taxon>
    </lineage>
</organism>
<proteinExistence type="predicted"/>
<sequence>MKKIILLTASTLALSSICPLALSPLVQANTFSGETSSSLVKNKNNDSEIVILDKGEFNSPILLDPYDFSLNSIGFNTGKIVFNYNSTSLTDLDETTAKYFNLKLPIEFNNISKIDHGEAIKEAITASYKLPGQTDYKNISMQDIDTTHSGQVNFKLPTSAIISKGEVTTFRVQINFGKILDSMNLGEDYDYTQQISNATGNSYNFKGALTSTDYFTSLPESAAIGYTDGNQAVH</sequence>
<keyword evidence="1" id="KW-0732">Signal</keyword>
<feature type="chain" id="PRO_5038990265" evidence="1">
    <location>
        <begin position="29"/>
        <end position="234"/>
    </location>
</feature>
<evidence type="ECO:0000313" key="2">
    <source>
        <dbReference type="EMBL" id="KSU18524.1"/>
    </source>
</evidence>
<gene>
    <name evidence="2" type="ORF">M20_2125</name>
</gene>
<dbReference type="Proteomes" id="UP000053719">
    <property type="component" value="Unassembled WGS sequence"/>
</dbReference>
<evidence type="ECO:0000313" key="3">
    <source>
        <dbReference type="Proteomes" id="UP000053719"/>
    </source>
</evidence>
<comment type="caution">
    <text evidence="2">The sequence shown here is derived from an EMBL/GenBank/DDBJ whole genome shotgun (WGS) entry which is preliminary data.</text>
</comment>
<dbReference type="EMBL" id="LKLU01000126">
    <property type="protein sequence ID" value="KSU18524.1"/>
    <property type="molecule type" value="Genomic_DNA"/>
</dbReference>
<dbReference type="AlphaFoldDB" id="A0A0V8DY85"/>
<evidence type="ECO:0000256" key="1">
    <source>
        <dbReference type="SAM" id="SignalP"/>
    </source>
</evidence>
<feature type="signal peptide" evidence="1">
    <location>
        <begin position="1"/>
        <end position="28"/>
    </location>
</feature>
<dbReference type="RefSeq" id="WP_058212106.1">
    <property type="nucleotide sequence ID" value="NZ_LKLU01000126.1"/>
</dbReference>
<dbReference type="PATRIC" id="fig|1360.114.peg.2463"/>
<reference evidence="3" key="1">
    <citation type="submission" date="2015-10" db="EMBL/GenBank/DDBJ databases">
        <title>Draft Genome Sequences of 11 Lactococcus lactis subspecies cremoris strains.</title>
        <authorList>
            <person name="Wels M."/>
            <person name="Backus L."/>
            <person name="Boekhorst J."/>
            <person name="Dijkstra A."/>
            <person name="Beerthuizen M."/>
            <person name="Kelly W."/>
            <person name="Siezen R."/>
            <person name="Bachmann H."/>
            <person name="Van Hijum S."/>
        </authorList>
    </citation>
    <scope>NUCLEOTIDE SEQUENCE [LARGE SCALE GENOMIC DNA]</scope>
    <source>
        <strain evidence="3">M20</strain>
    </source>
</reference>
<accession>A0A0V8DY85</accession>